<dbReference type="CDD" id="cd01014">
    <property type="entry name" value="nicotinamidase_related"/>
    <property type="match status" value="1"/>
</dbReference>
<organism evidence="3 4">
    <name type="scientific">Microvirga puerhi</name>
    <dbReference type="NCBI Taxonomy" id="2876078"/>
    <lineage>
        <taxon>Bacteria</taxon>
        <taxon>Pseudomonadati</taxon>
        <taxon>Pseudomonadota</taxon>
        <taxon>Alphaproteobacteria</taxon>
        <taxon>Hyphomicrobiales</taxon>
        <taxon>Methylobacteriaceae</taxon>
        <taxon>Microvirga</taxon>
    </lineage>
</organism>
<keyword evidence="4" id="KW-1185">Reference proteome</keyword>
<reference evidence="3 4" key="1">
    <citation type="submission" date="2021-09" db="EMBL/GenBank/DDBJ databases">
        <title>The complete genome sequence of a new microorganism.</title>
        <authorList>
            <person name="Zi Z."/>
        </authorList>
    </citation>
    <scope>NUCLEOTIDE SEQUENCE [LARGE SCALE GENOMIC DNA]</scope>
    <source>
        <strain evidence="3 4">WGZ8</strain>
    </source>
</reference>
<comment type="caution">
    <text evidence="3">The sequence shown here is derived from an EMBL/GenBank/DDBJ whole genome shotgun (WGS) entry which is preliminary data.</text>
</comment>
<evidence type="ECO:0000256" key="1">
    <source>
        <dbReference type="ARBA" id="ARBA00022801"/>
    </source>
</evidence>
<dbReference type="EMBL" id="JAIRBM010000012">
    <property type="protein sequence ID" value="MBZ6077820.1"/>
    <property type="molecule type" value="Genomic_DNA"/>
</dbReference>
<dbReference type="InterPro" id="IPR000868">
    <property type="entry name" value="Isochorismatase-like_dom"/>
</dbReference>
<proteinExistence type="predicted"/>
<dbReference type="RefSeq" id="WP_224314565.1">
    <property type="nucleotide sequence ID" value="NZ_JAIRBM010000012.1"/>
</dbReference>
<evidence type="ECO:0000259" key="2">
    <source>
        <dbReference type="Pfam" id="PF00857"/>
    </source>
</evidence>
<keyword evidence="1 3" id="KW-0378">Hydrolase</keyword>
<gene>
    <name evidence="3" type="ORF">K9B37_16190</name>
</gene>
<protein>
    <submittedName>
        <fullName evidence="3">Cysteine hydrolase</fullName>
    </submittedName>
</protein>
<dbReference type="Gene3D" id="3.40.50.850">
    <property type="entry name" value="Isochorismatase-like"/>
    <property type="match status" value="1"/>
</dbReference>
<name>A0ABS7VRY2_9HYPH</name>
<evidence type="ECO:0000313" key="4">
    <source>
        <dbReference type="Proteomes" id="UP000704176"/>
    </source>
</evidence>
<dbReference type="GO" id="GO:0016787">
    <property type="term" value="F:hydrolase activity"/>
    <property type="evidence" value="ECO:0007669"/>
    <property type="project" value="UniProtKB-KW"/>
</dbReference>
<dbReference type="InterPro" id="IPR050272">
    <property type="entry name" value="Isochorismatase-like_hydrls"/>
</dbReference>
<dbReference type="PANTHER" id="PTHR43540">
    <property type="entry name" value="PEROXYUREIDOACRYLATE/UREIDOACRYLATE AMIDOHYDROLASE-RELATED"/>
    <property type="match status" value="1"/>
</dbReference>
<dbReference type="InterPro" id="IPR036380">
    <property type="entry name" value="Isochorismatase-like_sf"/>
</dbReference>
<evidence type="ECO:0000313" key="3">
    <source>
        <dbReference type="EMBL" id="MBZ6077820.1"/>
    </source>
</evidence>
<dbReference type="PANTHER" id="PTHR43540:SF14">
    <property type="entry name" value="ISOCHORISMATASE"/>
    <property type="match status" value="1"/>
</dbReference>
<sequence length="190" mass="20511">MAKALVIIDVQANILAVLGAKRPAVLQRFDEVRARIAGLVDEARRHGAPIVFIQHDGAPGHRLETGTPGWEICRDLHRVPEDIVVRKTACDSFYETDLQSVLAKHGIEHLVIAGLMTQYCVDTTCRRAVTLGYDVTLVADAHTTADSDPFTVEQIVSHHNALLDGFDAGAAAITVVPAGDIRFGANREAA</sequence>
<accession>A0ABS7VRY2</accession>
<dbReference type="SUPFAM" id="SSF52499">
    <property type="entry name" value="Isochorismatase-like hydrolases"/>
    <property type="match status" value="1"/>
</dbReference>
<dbReference type="Pfam" id="PF00857">
    <property type="entry name" value="Isochorismatase"/>
    <property type="match status" value="1"/>
</dbReference>
<feature type="domain" description="Isochorismatase-like" evidence="2">
    <location>
        <begin position="4"/>
        <end position="148"/>
    </location>
</feature>
<dbReference type="Proteomes" id="UP000704176">
    <property type="component" value="Unassembled WGS sequence"/>
</dbReference>